<dbReference type="PANTHER" id="PTHR48083">
    <property type="entry name" value="MEDIUM-CHAIN SPECIFIC ACYL-COA DEHYDROGENASE, MITOCHONDRIAL-RELATED"/>
    <property type="match status" value="1"/>
</dbReference>
<dbReference type="InterPro" id="IPR037069">
    <property type="entry name" value="AcylCoA_DH/ox_N_sf"/>
</dbReference>
<reference evidence="4" key="1">
    <citation type="submission" date="2017-10" db="EMBL/GenBank/DDBJ databases">
        <authorList>
            <person name="Regsiter A."/>
            <person name="William W."/>
        </authorList>
    </citation>
    <scope>NUCLEOTIDE SEQUENCE [LARGE SCALE GENOMIC DNA]</scope>
</reference>
<dbReference type="PANTHER" id="PTHR48083:SF19">
    <property type="entry name" value="FLAVIN-DEPENDENT MONOOXYGENASE, OXYGENASE SUBUNIT HSAA"/>
    <property type="match status" value="1"/>
</dbReference>
<evidence type="ECO:0000313" key="3">
    <source>
        <dbReference type="EMBL" id="SOR28695.1"/>
    </source>
</evidence>
<dbReference type="Gene3D" id="1.20.140.10">
    <property type="entry name" value="Butyryl-CoA Dehydrogenase, subunit A, domain 3"/>
    <property type="match status" value="1"/>
</dbReference>
<gene>
    <name evidence="3" type="ORF">TK0001_2093</name>
</gene>
<dbReference type="PIRSF" id="PIRSF016578">
    <property type="entry name" value="HsaA"/>
    <property type="match status" value="1"/>
</dbReference>
<dbReference type="EMBL" id="LT962688">
    <property type="protein sequence ID" value="SOR28695.1"/>
    <property type="molecule type" value="Genomic_DNA"/>
</dbReference>
<dbReference type="AlphaFoldDB" id="A0A2N9AMZ1"/>
<dbReference type="Gene3D" id="1.10.540.10">
    <property type="entry name" value="Acyl-CoA dehydrogenase/oxidase, N-terminal domain"/>
    <property type="match status" value="1"/>
</dbReference>
<dbReference type="SUPFAM" id="SSF47203">
    <property type="entry name" value="Acyl-CoA dehydrogenase C-terminal domain-like"/>
    <property type="match status" value="1"/>
</dbReference>
<dbReference type="SUPFAM" id="SSF56645">
    <property type="entry name" value="Acyl-CoA dehydrogenase NM domain-like"/>
    <property type="match status" value="1"/>
</dbReference>
<dbReference type="InterPro" id="IPR013107">
    <property type="entry name" value="Acyl-CoA_DH_C"/>
</dbReference>
<dbReference type="InterPro" id="IPR046373">
    <property type="entry name" value="Acyl-CoA_Oxase/DH_mid-dom_sf"/>
</dbReference>
<dbReference type="Pfam" id="PF08028">
    <property type="entry name" value="Acyl-CoA_dh_2"/>
    <property type="match status" value="1"/>
</dbReference>
<name>A0A2N9AMZ1_METEX</name>
<dbReference type="GO" id="GO:0016712">
    <property type="term" value="F:oxidoreductase activity, acting on paired donors, with incorporation or reduction of molecular oxygen, reduced flavin or flavoprotein as one donor, and incorporation of one atom of oxygen"/>
    <property type="evidence" value="ECO:0007669"/>
    <property type="project" value="TreeGrafter"/>
</dbReference>
<evidence type="ECO:0000313" key="4">
    <source>
        <dbReference type="Proteomes" id="UP000233769"/>
    </source>
</evidence>
<dbReference type="Proteomes" id="UP000233769">
    <property type="component" value="Chromosome tk0001"/>
</dbReference>
<dbReference type="GO" id="GO:0033539">
    <property type="term" value="P:fatty acid beta-oxidation using acyl-CoA dehydrogenase"/>
    <property type="evidence" value="ECO:0007669"/>
    <property type="project" value="TreeGrafter"/>
</dbReference>
<dbReference type="GO" id="GO:0003995">
    <property type="term" value="F:acyl-CoA dehydrogenase activity"/>
    <property type="evidence" value="ECO:0007669"/>
    <property type="project" value="TreeGrafter"/>
</dbReference>
<evidence type="ECO:0000259" key="2">
    <source>
        <dbReference type="Pfam" id="PF08028"/>
    </source>
</evidence>
<dbReference type="GO" id="GO:0050660">
    <property type="term" value="F:flavin adenine dinucleotide binding"/>
    <property type="evidence" value="ECO:0007669"/>
    <property type="project" value="InterPro"/>
</dbReference>
<dbReference type="InterPro" id="IPR050741">
    <property type="entry name" value="Acyl-CoA_dehydrogenase"/>
</dbReference>
<feature type="domain" description="Acyl-CoA dehydrogenase C-terminal" evidence="2">
    <location>
        <begin position="248"/>
        <end position="386"/>
    </location>
</feature>
<organism evidence="3 4">
    <name type="scientific">Methylorubrum extorquens</name>
    <name type="common">Methylobacterium dichloromethanicum</name>
    <name type="synonym">Methylobacterium extorquens</name>
    <dbReference type="NCBI Taxonomy" id="408"/>
    <lineage>
        <taxon>Bacteria</taxon>
        <taxon>Pseudomonadati</taxon>
        <taxon>Pseudomonadota</taxon>
        <taxon>Alphaproteobacteria</taxon>
        <taxon>Hyphomicrobiales</taxon>
        <taxon>Methylobacteriaceae</taxon>
        <taxon>Methylorubrum</taxon>
    </lineage>
</organism>
<dbReference type="GO" id="GO:0005737">
    <property type="term" value="C:cytoplasm"/>
    <property type="evidence" value="ECO:0007669"/>
    <property type="project" value="TreeGrafter"/>
</dbReference>
<accession>A0A2N9AMZ1</accession>
<dbReference type="InterPro" id="IPR009100">
    <property type="entry name" value="AcylCoA_DH/oxidase_NM_dom_sf"/>
</dbReference>
<dbReference type="Gene3D" id="2.40.110.10">
    <property type="entry name" value="Butyryl-CoA Dehydrogenase, subunit A, domain 2"/>
    <property type="match status" value="1"/>
</dbReference>
<protein>
    <submittedName>
        <fullName evidence="3">Acyl-CoA dehydrogenase</fullName>
    </submittedName>
</protein>
<proteinExistence type="predicted"/>
<keyword evidence="1" id="KW-0560">Oxidoreductase</keyword>
<dbReference type="InterPro" id="IPR036250">
    <property type="entry name" value="AcylCo_DH-like_C"/>
</dbReference>
<evidence type="ECO:0000256" key="1">
    <source>
        <dbReference type="ARBA" id="ARBA00023002"/>
    </source>
</evidence>
<sequence>MSEPDAARSTAPWTAWGTPPSPRYEALAARFRPVFARIREGAVAREQDRDLPHAAIGWLKEARFGALRVAEDEGGFGASLPDLFALLAELGQADSNLPQALRNHFGFAEDTVGSPAGERRTQWIERLAAGDLFGGAWSETGTAAVGTFETCIHRSGARWGLTGKKYYTTGSLFADWIDVVGTGEAGEETSVVVPAKAAGVEIIDDWDGFGQRLTASGTALFEDAPAIGEPLPTAERFPYGPAFFQAVHLATLTGIARAAAGEVAQAVRERNRTYSHAAGARPSADPQVLQVVGRVHSLAYAAGAITLQAAQAVQRAYEARVAGLSEAESHAINVAAEIELAQAQSVLTGLVLDAGTILFDALGASATSRRHALDRHWRNARTIASHNPRIFKDRVVGDYAVNGTEPPFQWKTGQVQEARG</sequence>